<evidence type="ECO:0000313" key="2">
    <source>
        <dbReference type="Proteomes" id="UP000887159"/>
    </source>
</evidence>
<reference evidence="1" key="1">
    <citation type="submission" date="2020-08" db="EMBL/GenBank/DDBJ databases">
        <title>Multicomponent nature underlies the extraordinary mechanical properties of spider dragline silk.</title>
        <authorList>
            <person name="Kono N."/>
            <person name="Nakamura H."/>
            <person name="Mori M."/>
            <person name="Yoshida Y."/>
            <person name="Ohtoshi R."/>
            <person name="Malay A.D."/>
            <person name="Moran D.A.P."/>
            <person name="Tomita M."/>
            <person name="Numata K."/>
            <person name="Arakawa K."/>
        </authorList>
    </citation>
    <scope>NUCLEOTIDE SEQUENCE</scope>
</reference>
<organism evidence="1 2">
    <name type="scientific">Trichonephila clavipes</name>
    <name type="common">Golden silk orbweaver</name>
    <name type="synonym">Nephila clavipes</name>
    <dbReference type="NCBI Taxonomy" id="2585209"/>
    <lineage>
        <taxon>Eukaryota</taxon>
        <taxon>Metazoa</taxon>
        <taxon>Ecdysozoa</taxon>
        <taxon>Arthropoda</taxon>
        <taxon>Chelicerata</taxon>
        <taxon>Arachnida</taxon>
        <taxon>Araneae</taxon>
        <taxon>Araneomorphae</taxon>
        <taxon>Entelegynae</taxon>
        <taxon>Araneoidea</taxon>
        <taxon>Nephilidae</taxon>
        <taxon>Trichonephila</taxon>
    </lineage>
</organism>
<gene>
    <name evidence="1" type="ORF">TNCV_2660351</name>
</gene>
<evidence type="ECO:0000313" key="1">
    <source>
        <dbReference type="EMBL" id="GFX88624.1"/>
    </source>
</evidence>
<dbReference type="Proteomes" id="UP000887159">
    <property type="component" value="Unassembled WGS sequence"/>
</dbReference>
<proteinExistence type="predicted"/>
<protein>
    <submittedName>
        <fullName evidence="1">Uncharacterized protein</fullName>
    </submittedName>
</protein>
<dbReference type="EMBL" id="BMAU01021053">
    <property type="protein sequence ID" value="GFX88624.1"/>
    <property type="molecule type" value="Genomic_DNA"/>
</dbReference>
<comment type="caution">
    <text evidence="1">The sequence shown here is derived from an EMBL/GenBank/DDBJ whole genome shotgun (WGS) entry which is preliminary data.</text>
</comment>
<sequence length="148" mass="16650">MHKNSDLLEQEDLKILEENDLIDKVAFIPRSTILKMDKTTLPAVMKMKDLINGEYTIPEKLDRFFKALIGGKDIRRQDGVNCHRLSNSLASDAIYCVSNGTVKPSKHITLGMTVKSLTSSRKMINILNRLGHCCNCNSLEELETEATI</sequence>
<dbReference type="AlphaFoldDB" id="A0A8X6R9K6"/>
<accession>A0A8X6R9K6</accession>
<keyword evidence="2" id="KW-1185">Reference proteome</keyword>
<name>A0A8X6R9K6_TRICX</name>